<evidence type="ECO:0000256" key="6">
    <source>
        <dbReference type="ARBA" id="ARBA00023010"/>
    </source>
</evidence>
<protein>
    <recommendedName>
        <fullName evidence="12">Mitochondrial import inner membrane translocase subunit Tim16</fullName>
    </recommendedName>
</protein>
<keyword evidence="7" id="KW-0496">Mitochondrion</keyword>
<accession>A0AA88DX18</accession>
<keyword evidence="3" id="KW-0813">Transport</keyword>
<gene>
    <name evidence="10" type="ORF">TIFTF001_032613</name>
</gene>
<evidence type="ECO:0000256" key="8">
    <source>
        <dbReference type="ARBA" id="ARBA00023136"/>
    </source>
</evidence>
<evidence type="ECO:0000256" key="3">
    <source>
        <dbReference type="ARBA" id="ARBA00022448"/>
    </source>
</evidence>
<dbReference type="AlphaFoldDB" id="A0AA88DX18"/>
<dbReference type="EMBL" id="BTGU01000151">
    <property type="protein sequence ID" value="GMN63537.1"/>
    <property type="molecule type" value="Genomic_DNA"/>
</dbReference>
<evidence type="ECO:0000313" key="10">
    <source>
        <dbReference type="EMBL" id="GMN63537.1"/>
    </source>
</evidence>
<evidence type="ECO:0000256" key="9">
    <source>
        <dbReference type="SAM" id="MobiDB-lite"/>
    </source>
</evidence>
<organism evidence="10 11">
    <name type="scientific">Ficus carica</name>
    <name type="common">Common fig</name>
    <dbReference type="NCBI Taxonomy" id="3494"/>
    <lineage>
        <taxon>Eukaryota</taxon>
        <taxon>Viridiplantae</taxon>
        <taxon>Streptophyta</taxon>
        <taxon>Embryophyta</taxon>
        <taxon>Tracheophyta</taxon>
        <taxon>Spermatophyta</taxon>
        <taxon>Magnoliopsida</taxon>
        <taxon>eudicotyledons</taxon>
        <taxon>Gunneridae</taxon>
        <taxon>Pentapetalae</taxon>
        <taxon>rosids</taxon>
        <taxon>fabids</taxon>
        <taxon>Rosales</taxon>
        <taxon>Moraceae</taxon>
        <taxon>Ficeae</taxon>
        <taxon>Ficus</taxon>
    </lineage>
</organism>
<comment type="caution">
    <text evidence="10">The sequence shown here is derived from an EMBL/GenBank/DDBJ whole genome shotgun (WGS) entry which is preliminary data.</text>
</comment>
<dbReference type="GO" id="GO:0031348">
    <property type="term" value="P:negative regulation of defense response"/>
    <property type="evidence" value="ECO:0007669"/>
    <property type="project" value="UniProtKB-ARBA"/>
</dbReference>
<dbReference type="Proteomes" id="UP001187192">
    <property type="component" value="Unassembled WGS sequence"/>
</dbReference>
<evidence type="ECO:0000256" key="2">
    <source>
        <dbReference type="ARBA" id="ARBA00008817"/>
    </source>
</evidence>
<dbReference type="InterPro" id="IPR036869">
    <property type="entry name" value="J_dom_sf"/>
</dbReference>
<feature type="region of interest" description="Disordered" evidence="9">
    <location>
        <begin position="154"/>
        <end position="174"/>
    </location>
</feature>
<keyword evidence="8" id="KW-0472">Membrane</keyword>
<evidence type="ECO:0008006" key="12">
    <source>
        <dbReference type="Google" id="ProtNLM"/>
    </source>
</evidence>
<dbReference type="InterPro" id="IPR005341">
    <property type="entry name" value="Tim16"/>
</dbReference>
<evidence type="ECO:0000313" key="11">
    <source>
        <dbReference type="Proteomes" id="UP001187192"/>
    </source>
</evidence>
<dbReference type="GO" id="GO:0005744">
    <property type="term" value="C:TIM23 mitochondrial import inner membrane translocase complex"/>
    <property type="evidence" value="ECO:0007669"/>
    <property type="project" value="InterPro"/>
</dbReference>
<evidence type="ECO:0000256" key="4">
    <source>
        <dbReference type="ARBA" id="ARBA00022792"/>
    </source>
</evidence>
<comment type="subcellular location">
    <subcellularLocation>
        <location evidence="1">Mitochondrion inner membrane</location>
        <topology evidence="1">Peripheral membrane protein</topology>
    </subcellularLocation>
</comment>
<evidence type="ECO:0000256" key="7">
    <source>
        <dbReference type="ARBA" id="ARBA00023128"/>
    </source>
</evidence>
<name>A0AA88DX18_FICCA</name>
<keyword evidence="4" id="KW-0999">Mitochondrion inner membrane</keyword>
<dbReference type="FunFam" id="1.10.287.110:FF:000006">
    <property type="entry name" value="Import inner membrane translocase subunit TIM16"/>
    <property type="match status" value="1"/>
</dbReference>
<comment type="similarity">
    <text evidence="2">Belongs to the TIM16/PAM16 family.</text>
</comment>
<reference evidence="10" key="1">
    <citation type="submission" date="2023-07" db="EMBL/GenBank/DDBJ databases">
        <title>draft genome sequence of fig (Ficus carica).</title>
        <authorList>
            <person name="Takahashi T."/>
            <person name="Nishimura K."/>
        </authorList>
    </citation>
    <scope>NUCLEOTIDE SEQUENCE</scope>
</reference>
<keyword evidence="5" id="KW-0653">Protein transport</keyword>
<sequence>MRAWGSYSLFVLGYAADASKTGVAQETLQNTVRRAGKVMTEQEARQILGVTEETTWEEVLKKYDTLFERNSTNGSFYIQSKVHRAKECLEASYRDKGQGGLVLTEAFPPYPATASASLDCEGGCWGSSVRRAQIWDFGGGGGLNWGGVGVPELAGGGGRAQPGGEPGGGGSSAI</sequence>
<keyword evidence="11" id="KW-1185">Reference proteome</keyword>
<dbReference type="PANTHER" id="PTHR12388">
    <property type="entry name" value="MITOCHONDRIA ASSOCIATED GRANULOCYTE MACROPHAGE CSF SIGNALING MOLECULE"/>
    <property type="match status" value="1"/>
</dbReference>
<dbReference type="Pfam" id="PF03656">
    <property type="entry name" value="Pam16"/>
    <property type="match status" value="1"/>
</dbReference>
<dbReference type="GO" id="GO:0030150">
    <property type="term" value="P:protein import into mitochondrial matrix"/>
    <property type="evidence" value="ECO:0007669"/>
    <property type="project" value="InterPro"/>
</dbReference>
<dbReference type="PANTHER" id="PTHR12388:SF0">
    <property type="entry name" value="MITOCHONDRIAL IMPORT INNER MEMBRANE TRANSLOCASE SUBUNIT TIM16"/>
    <property type="match status" value="1"/>
</dbReference>
<dbReference type="Gene3D" id="1.10.287.110">
    <property type="entry name" value="DnaJ domain"/>
    <property type="match status" value="1"/>
</dbReference>
<evidence type="ECO:0000256" key="1">
    <source>
        <dbReference type="ARBA" id="ARBA00004637"/>
    </source>
</evidence>
<proteinExistence type="inferred from homology"/>
<evidence type="ECO:0000256" key="5">
    <source>
        <dbReference type="ARBA" id="ARBA00022927"/>
    </source>
</evidence>
<keyword evidence="6" id="KW-0811">Translocation</keyword>